<keyword evidence="5 9" id="KW-0653">Protein transport</keyword>
<evidence type="ECO:0000256" key="6">
    <source>
        <dbReference type="ARBA" id="ARBA00023010"/>
    </source>
</evidence>
<proteinExistence type="inferred from homology"/>
<name>A0ABR2NID5_9ROSI</name>
<evidence type="ECO:0000256" key="9">
    <source>
        <dbReference type="RuleBase" id="RU365073"/>
    </source>
</evidence>
<organism evidence="10 11">
    <name type="scientific">Hibiscus sabdariffa</name>
    <name type="common">roselle</name>
    <dbReference type="NCBI Taxonomy" id="183260"/>
    <lineage>
        <taxon>Eukaryota</taxon>
        <taxon>Viridiplantae</taxon>
        <taxon>Streptophyta</taxon>
        <taxon>Embryophyta</taxon>
        <taxon>Tracheophyta</taxon>
        <taxon>Spermatophyta</taxon>
        <taxon>Magnoliopsida</taxon>
        <taxon>eudicotyledons</taxon>
        <taxon>Gunneridae</taxon>
        <taxon>Pentapetalae</taxon>
        <taxon>rosids</taxon>
        <taxon>malvids</taxon>
        <taxon>Malvales</taxon>
        <taxon>Malvaceae</taxon>
        <taxon>Malvoideae</taxon>
        <taxon>Hibiscus</taxon>
    </lineage>
</organism>
<keyword evidence="7 9" id="KW-0906">Nuclear pore complex</keyword>
<sequence length="518" mass="59393">MVSRQLTPRLNFRRSFIWQLRRRRCRRKSSRGEARRWDAISILSKMSMNSSPYNADWWDYIMEYSKDIHALLWSQRSASVPVIDDPKSIITKGEEPTSLKAAWELLEMFYAENPSHSWLPECLVDCNCCWSVGWLDIVVKMLRLHGSYRLDQLSNHEVKMLRLHGSYRLDQLSNRETENGLAEAVAVLISKMPRMRLDQEAGKLGECFKAKPDFVKAWEKWRGQINKLDSSAFWFQCAHQQTREGLRSMLQIMLGNANSLCSATCHWIELYISHLLYIRPFIVVVLAECLKGFGRWMVAHAMELLTAGASSTHLCSSPILTSINLASCSNLSYIMHGMVLLQILLSQQPVQDNRLLLKSIEICRLYELHSVTSNIMKIAGVHHCINNLRFSKLFPISSPRIWLIQLLGSDSKTAGGLEFLHKYRHFKKSLQHVYDGKTTDDARQAVESLISLVKNPSTPERFYLPLLHDSTNLLLTKLQELSTARLRPDFIESELPPPAVNAVRVALAMNLGRAILEE</sequence>
<keyword evidence="3 9" id="KW-0813">Transport</keyword>
<protein>
    <recommendedName>
        <fullName evidence="9">Nuclear pore complex protein Nup85</fullName>
    </recommendedName>
</protein>
<keyword evidence="9" id="KW-0472">Membrane</keyword>
<evidence type="ECO:0000256" key="3">
    <source>
        <dbReference type="ARBA" id="ARBA00022448"/>
    </source>
</evidence>
<dbReference type="PANTHER" id="PTHR13373">
    <property type="entry name" value="FROUNT PROTEIN-RELATED"/>
    <property type="match status" value="1"/>
</dbReference>
<comment type="caution">
    <text evidence="10">The sequence shown here is derived from an EMBL/GenBank/DDBJ whole genome shotgun (WGS) entry which is preliminary data.</text>
</comment>
<comment type="similarity">
    <text evidence="2 9">Belongs to the nucleoporin Nup85 family.</text>
</comment>
<keyword evidence="11" id="KW-1185">Reference proteome</keyword>
<accession>A0ABR2NID5</accession>
<keyword evidence="8 9" id="KW-0539">Nucleus</keyword>
<gene>
    <name evidence="10" type="ORF">V6N11_057651</name>
</gene>
<keyword evidence="4 9" id="KW-0509">mRNA transport</keyword>
<dbReference type="EMBL" id="JBBPBN010000139">
    <property type="protein sequence ID" value="KAK8975813.1"/>
    <property type="molecule type" value="Genomic_DNA"/>
</dbReference>
<evidence type="ECO:0000256" key="8">
    <source>
        <dbReference type="ARBA" id="ARBA00023242"/>
    </source>
</evidence>
<dbReference type="Proteomes" id="UP001396334">
    <property type="component" value="Unassembled WGS sequence"/>
</dbReference>
<comment type="subunit">
    <text evidence="9">Component of the nuclear pore complex (NPC).</text>
</comment>
<reference evidence="10 11" key="1">
    <citation type="journal article" date="2024" name="G3 (Bethesda)">
        <title>Genome assembly of Hibiscus sabdariffa L. provides insights into metabolisms of medicinal natural products.</title>
        <authorList>
            <person name="Kim T."/>
        </authorList>
    </citation>
    <scope>NUCLEOTIDE SEQUENCE [LARGE SCALE GENOMIC DNA]</scope>
    <source>
        <strain evidence="10">TK-2024</strain>
        <tissue evidence="10">Old leaves</tissue>
    </source>
</reference>
<evidence type="ECO:0000256" key="4">
    <source>
        <dbReference type="ARBA" id="ARBA00022816"/>
    </source>
</evidence>
<evidence type="ECO:0000256" key="2">
    <source>
        <dbReference type="ARBA" id="ARBA00005573"/>
    </source>
</evidence>
<comment type="subcellular location">
    <subcellularLocation>
        <location evidence="1 9">Nucleus</location>
        <location evidence="1 9">Nuclear pore complex</location>
    </subcellularLocation>
</comment>
<evidence type="ECO:0000313" key="11">
    <source>
        <dbReference type="Proteomes" id="UP001396334"/>
    </source>
</evidence>
<keyword evidence="6 9" id="KW-0811">Translocation</keyword>
<evidence type="ECO:0000256" key="5">
    <source>
        <dbReference type="ARBA" id="ARBA00022927"/>
    </source>
</evidence>
<dbReference type="InterPro" id="IPR011502">
    <property type="entry name" value="Nucleoporin_Nup85"/>
</dbReference>
<evidence type="ECO:0000256" key="1">
    <source>
        <dbReference type="ARBA" id="ARBA00004567"/>
    </source>
</evidence>
<comment type="function">
    <text evidence="9">Functions as a component of the nuclear pore complex (NPC).</text>
</comment>
<evidence type="ECO:0000313" key="10">
    <source>
        <dbReference type="EMBL" id="KAK8975813.1"/>
    </source>
</evidence>
<evidence type="ECO:0000256" key="7">
    <source>
        <dbReference type="ARBA" id="ARBA00023132"/>
    </source>
</evidence>
<dbReference type="Pfam" id="PF07575">
    <property type="entry name" value="Nucleopor_Nup85"/>
    <property type="match status" value="4"/>
</dbReference>
<dbReference type="PANTHER" id="PTHR13373:SF21">
    <property type="entry name" value="NUCLEAR PORE COMPLEX PROTEIN NUP85"/>
    <property type="match status" value="1"/>
</dbReference>